<organism evidence="1 2">
    <name type="scientific">Rangifer tarandus platyrhynchus</name>
    <name type="common">Svalbard reindeer</name>
    <dbReference type="NCBI Taxonomy" id="3082113"/>
    <lineage>
        <taxon>Eukaryota</taxon>
        <taxon>Metazoa</taxon>
        <taxon>Chordata</taxon>
        <taxon>Craniata</taxon>
        <taxon>Vertebrata</taxon>
        <taxon>Euteleostomi</taxon>
        <taxon>Mammalia</taxon>
        <taxon>Eutheria</taxon>
        <taxon>Laurasiatheria</taxon>
        <taxon>Artiodactyla</taxon>
        <taxon>Ruminantia</taxon>
        <taxon>Pecora</taxon>
        <taxon>Cervidae</taxon>
        <taxon>Odocoileinae</taxon>
        <taxon>Rangifer</taxon>
    </lineage>
</organism>
<proteinExistence type="predicted"/>
<evidence type="ECO:0000313" key="1">
    <source>
        <dbReference type="EMBL" id="CAI9152015.1"/>
    </source>
</evidence>
<gene>
    <name evidence="1" type="ORF">MRATA1EN1_LOCUS977</name>
</gene>
<dbReference type="Proteomes" id="UP001176941">
    <property type="component" value="Chromosome 1"/>
</dbReference>
<protein>
    <submittedName>
        <fullName evidence="1">Uncharacterized protein</fullName>
    </submittedName>
</protein>
<dbReference type="EMBL" id="OX459937">
    <property type="protein sequence ID" value="CAI9152015.1"/>
    <property type="molecule type" value="Genomic_DNA"/>
</dbReference>
<name>A0ABN8XTQ2_RANTA</name>
<sequence length="102" mass="11528">MNSRAAHELSSGGPWALEYRFSSVAHRLRCLTACGIFNQGSNSCLLHWQADSLPLSRQGSPTIDFCMLILYPILKLNELSDFKSMFVNSFNCLHTQSCFCEY</sequence>
<keyword evidence="2" id="KW-1185">Reference proteome</keyword>
<accession>A0ABN8XTQ2</accession>
<reference evidence="1" key="1">
    <citation type="submission" date="2023-04" db="EMBL/GenBank/DDBJ databases">
        <authorList>
            <consortium name="ELIXIR-Norway"/>
        </authorList>
    </citation>
    <scope>NUCLEOTIDE SEQUENCE [LARGE SCALE GENOMIC DNA]</scope>
</reference>
<evidence type="ECO:0000313" key="2">
    <source>
        <dbReference type="Proteomes" id="UP001176941"/>
    </source>
</evidence>